<reference evidence="1 2" key="1">
    <citation type="submission" date="2017-02" db="EMBL/GenBank/DDBJ databases">
        <title>Complete genome sequence of Brachyspira hampsonii genomovar I strain NSH-16 (ATCC BAA-2463).</title>
        <authorList>
            <person name="Mirajkar N.S."/>
            <person name="Gebhart C.J."/>
        </authorList>
    </citation>
    <scope>NUCLEOTIDE SEQUENCE [LARGE SCALE GENOMIC DNA]</scope>
    <source>
        <strain evidence="1 2">NSH-16</strain>
    </source>
</reference>
<dbReference type="Proteomes" id="UP000264880">
    <property type="component" value="Chromosome"/>
</dbReference>
<accession>A0AAC9TW85</accession>
<name>A0AAC9TW85_9SPIR</name>
<proteinExistence type="predicted"/>
<organism evidence="1 2">
    <name type="scientific">Brachyspira hampsonii</name>
    <dbReference type="NCBI Taxonomy" id="1287055"/>
    <lineage>
        <taxon>Bacteria</taxon>
        <taxon>Pseudomonadati</taxon>
        <taxon>Spirochaetota</taxon>
        <taxon>Spirochaetia</taxon>
        <taxon>Brachyspirales</taxon>
        <taxon>Brachyspiraceae</taxon>
        <taxon>Brachyspira</taxon>
    </lineage>
</organism>
<gene>
    <name evidence="1" type="ORF">BHAMNSH16_12830</name>
</gene>
<dbReference type="EMBL" id="CP019914">
    <property type="protein sequence ID" value="ASJ22477.1"/>
    <property type="molecule type" value="Genomic_DNA"/>
</dbReference>
<protein>
    <submittedName>
        <fullName evidence="1">Uncharacterized protein</fullName>
    </submittedName>
</protein>
<keyword evidence="2" id="KW-1185">Reference proteome</keyword>
<dbReference type="AlphaFoldDB" id="A0AAC9TW85"/>
<evidence type="ECO:0000313" key="1">
    <source>
        <dbReference type="EMBL" id="ASJ22477.1"/>
    </source>
</evidence>
<dbReference type="KEGG" id="bhp:BHAMNSH16_12830"/>
<evidence type="ECO:0000313" key="2">
    <source>
        <dbReference type="Proteomes" id="UP000264880"/>
    </source>
</evidence>
<sequence length="721" mass="83506">MKSFANIIELDISSPDTRLIFAPFGGVWTASINEIYSLYSSSYFNELFNIQEDELYNLFNIGSISVATGGQSSDNDRGYIEVFSLEDLYKQNKSYYQYKKDNINYIAVHFNNFETPYSKKNIIINIKRLFSTREWLDSNNSLITELNNMYDDCPPVAIEPKVEEIDTADIEGDSLAFDTIQTNEMSVTLRNDDGLFDDFSNLYGNRFLVRQIFDYQADSRMPADFNKSAGAYNEDGSVATIKYSNIIFSGFIQKPEYSFLETITITASDIRASFSTELPKNVFSEKEYPDLKNFPENVQSGEDTIDTCRTLAAGHGITVKLKPVKYYTPAPQAGSRHILNPDLIPEVVFEICDTSRNAIESIVNRNDPLDNNKLKPHIYFIETPESESEIIERENGKVISGELEIFIPEFKDYNDGKGSQRVWTLDKEKGQLIFRGEKQVKSICAGMSDSSTNMSDELIEIYAEIDIPPYKSLTLIREILEDYENIAYIKENYNIENWQIEEERSREIAVLLDNDNKKTTLDLIGELSFLEQGRLEIDNNKIDFRRRRAVASTRFRSNEAKYKIKQYCMGRVDKTVESYEYLSSCSIKYDLLKSTYKNTDFEEEAKKRHRINAHEEFETLLKRKEDAVSLSNEIMKSRYLLKEYYTFEYYETLDFLKLFDIVEIEYKRETTSENEPPSNANYSGINGELKRNNNGSYYIKPCLCEIIKLNIFDNVIKLRQI</sequence>
<dbReference type="RefSeq" id="WP_008730244.1">
    <property type="nucleotide sequence ID" value="NZ_CP019914.1"/>
</dbReference>